<dbReference type="PROSITE" id="PS50053">
    <property type="entry name" value="UBIQUITIN_2"/>
    <property type="match status" value="2"/>
</dbReference>
<dbReference type="GO" id="GO:0070628">
    <property type="term" value="F:proteasome binding"/>
    <property type="evidence" value="ECO:0007669"/>
    <property type="project" value="TreeGrafter"/>
</dbReference>
<dbReference type="GO" id="GO:0031593">
    <property type="term" value="F:polyubiquitin modification-dependent protein binding"/>
    <property type="evidence" value="ECO:0007669"/>
    <property type="project" value="TreeGrafter"/>
</dbReference>
<evidence type="ECO:0000259" key="1">
    <source>
        <dbReference type="PROSITE" id="PS50053"/>
    </source>
</evidence>
<dbReference type="SUPFAM" id="SSF54236">
    <property type="entry name" value="Ubiquitin-like"/>
    <property type="match status" value="2"/>
</dbReference>
<dbReference type="GO" id="GO:0043130">
    <property type="term" value="F:ubiquitin binding"/>
    <property type="evidence" value="ECO:0007669"/>
    <property type="project" value="TreeGrafter"/>
</dbReference>
<dbReference type="AlphaFoldDB" id="A0A8S1H4U6"/>
<gene>
    <name evidence="2" type="ORF">CAUJ_LOCUS6261</name>
</gene>
<accession>A0A8S1H4U6</accession>
<evidence type="ECO:0000313" key="3">
    <source>
        <dbReference type="Proteomes" id="UP000835052"/>
    </source>
</evidence>
<dbReference type="Pfam" id="PF00240">
    <property type="entry name" value="ubiquitin"/>
    <property type="match status" value="1"/>
</dbReference>
<organism evidence="2 3">
    <name type="scientific">Caenorhabditis auriculariae</name>
    <dbReference type="NCBI Taxonomy" id="2777116"/>
    <lineage>
        <taxon>Eukaryota</taxon>
        <taxon>Metazoa</taxon>
        <taxon>Ecdysozoa</taxon>
        <taxon>Nematoda</taxon>
        <taxon>Chromadorea</taxon>
        <taxon>Rhabditida</taxon>
        <taxon>Rhabditina</taxon>
        <taxon>Rhabditomorpha</taxon>
        <taxon>Rhabditoidea</taxon>
        <taxon>Rhabditidae</taxon>
        <taxon>Peloderinae</taxon>
        <taxon>Caenorhabditis</taxon>
    </lineage>
</organism>
<dbReference type="InterPro" id="IPR029071">
    <property type="entry name" value="Ubiquitin-like_domsf"/>
</dbReference>
<dbReference type="CDD" id="cd17039">
    <property type="entry name" value="Ubl_ubiquitin_like"/>
    <property type="match status" value="1"/>
</dbReference>
<feature type="domain" description="Ubiquitin-like" evidence="1">
    <location>
        <begin position="154"/>
        <end position="226"/>
    </location>
</feature>
<dbReference type="PANTHER" id="PTHR10621">
    <property type="entry name" value="UV EXCISION REPAIR PROTEIN RAD23"/>
    <property type="match status" value="1"/>
</dbReference>
<dbReference type="GO" id="GO:0005654">
    <property type="term" value="C:nucleoplasm"/>
    <property type="evidence" value="ECO:0007669"/>
    <property type="project" value="TreeGrafter"/>
</dbReference>
<dbReference type="InterPro" id="IPR000626">
    <property type="entry name" value="Ubiquitin-like_dom"/>
</dbReference>
<name>A0A8S1H4U6_9PELO</name>
<protein>
    <recommendedName>
        <fullName evidence="1">Ubiquitin-like domain-containing protein</fullName>
    </recommendedName>
</protein>
<dbReference type="EMBL" id="CAJGYM010000015">
    <property type="protein sequence ID" value="CAD6190342.1"/>
    <property type="molecule type" value="Genomic_DNA"/>
</dbReference>
<comment type="caution">
    <text evidence="2">The sequence shown here is derived from an EMBL/GenBank/DDBJ whole genome shotgun (WGS) entry which is preliminary data.</text>
</comment>
<dbReference type="PANTHER" id="PTHR10621:SF0">
    <property type="entry name" value="UV EXCISION REPAIR PROTEIN RAD23"/>
    <property type="match status" value="1"/>
</dbReference>
<dbReference type="GO" id="GO:0043161">
    <property type="term" value="P:proteasome-mediated ubiquitin-dependent protein catabolic process"/>
    <property type="evidence" value="ECO:0007669"/>
    <property type="project" value="TreeGrafter"/>
</dbReference>
<dbReference type="OrthoDB" id="428577at2759"/>
<dbReference type="GO" id="GO:0005829">
    <property type="term" value="C:cytosol"/>
    <property type="evidence" value="ECO:0007669"/>
    <property type="project" value="TreeGrafter"/>
</dbReference>
<feature type="domain" description="Ubiquitin-like" evidence="1">
    <location>
        <begin position="1"/>
        <end position="44"/>
    </location>
</feature>
<sequence>MQVFAKNEDGDVIALVFSPSDSVADVSLAIQHAVGYSSDRQRLLTVTRDEPSHSELGPTNDLTIQYDKESDGELRSAVKTHNGGILRIEVKPNPSDDVLTIKASVELEDSFEEASYNLRKNPRYTEVIEAVERARAAEENDHKFSFSYSKMMTMYVNVKTMLGRMFPVRCEGKETVLQLKERISTIEQISVPSQRLLLPEINIAELPNDSTLESLQIKQGDVILLIYLHSPIS</sequence>
<evidence type="ECO:0000313" key="2">
    <source>
        <dbReference type="EMBL" id="CAD6190342.1"/>
    </source>
</evidence>
<dbReference type="SMART" id="SM00213">
    <property type="entry name" value="UBQ"/>
    <property type="match status" value="2"/>
</dbReference>
<reference evidence="2" key="1">
    <citation type="submission" date="2020-10" db="EMBL/GenBank/DDBJ databases">
        <authorList>
            <person name="Kikuchi T."/>
        </authorList>
    </citation>
    <scope>NUCLEOTIDE SEQUENCE</scope>
    <source>
        <strain evidence="2">NKZ352</strain>
    </source>
</reference>
<proteinExistence type="predicted"/>
<dbReference type="Proteomes" id="UP000835052">
    <property type="component" value="Unassembled WGS sequence"/>
</dbReference>
<keyword evidence="3" id="KW-1185">Reference proteome</keyword>
<dbReference type="Gene3D" id="3.10.20.90">
    <property type="entry name" value="Phosphatidylinositol 3-kinase Catalytic Subunit, Chain A, domain 1"/>
    <property type="match status" value="2"/>
</dbReference>